<sequence>MTSKAVNVPVNEKLKEQDVNNKLQLYGIYSAFANGKVPSNQQIDVALNSFLASKALSKPSDKLSEEGKQLVADFRDVVEKAKILLLTKNEGNLLQDFIWQTQQISGGDATKPNAPIDKATAKQHGNEALEGLRTLGTLIISNGQFRKLLNDATILLRSIAGDAATKTASKVHPGEERLNQIDEPAPDNTWHDVPDLTPANLKKQAKAIYDERKPFSSKQVEEAAREASAAAHPDGSTDPAGTAQLAARDQQQGTSSGVDAVAGANAAFDKLRTEASNNVSEDTKDQARNYKARTQNYLQSKMPKERREQTIWRLKKMVVEIQGHQDYQRAIDTLLRLAEEYGGHSKTIAAQGSGAIKGAHTDDSLQLAEADLKTLIERFANGTSSDDLFDAINQIYRDADQDSELKGWFKKMDAYIRRVLKEPGYIMQDASTNDWNALYDQGQFLLRDKYRAHTDRVLDEIKFFANEFDNDPQNKAFAASMNKLFNDLGQDKNGKPTFKPHLVKDITDVILPAAFEHIRYVPIPRIEVSDPMVDAVIENLVIESDNLAPNVLEFGSDNYWRWGRKKIASKNKNKVMLSVSGVQLDLRDVAFYVKKKQGFPSISDIGVADIFMGGEGLSFKIKAETADAKDRQNFFKIEKVDVDIKNVNIKLKKSKHKILFALAKPIVLKALRPALQKAIEKQIKDAAHKLDGLLYNIKLEAEKAQADFEADPTPENAQNMWQRYVTAANKQLMQGKEKKAQLEQRAKQTKVNAAVTKHDSIFPNISLPGGISTKATEYKELARKGDKWESPVFSIGSAKETTNLPPAPKIIRKPHATAGSTTTVSTQGFSNQVDQAFGKTNGVTNGNTMLGAQNPVLNGSA</sequence>
<dbReference type="AlphaFoldDB" id="A0A0D2AAY8"/>
<dbReference type="RefSeq" id="XP_016213644.1">
    <property type="nucleotide sequence ID" value="XM_016358543.1"/>
</dbReference>
<accession>A0A0D2AAY8</accession>
<evidence type="ECO:0000313" key="5">
    <source>
        <dbReference type="EMBL" id="KIW03775.1"/>
    </source>
</evidence>
<protein>
    <submittedName>
        <fullName evidence="5">Uncharacterized protein</fullName>
    </submittedName>
</protein>
<gene>
    <name evidence="5" type="ORF">PV09_05078</name>
</gene>
<proteinExistence type="predicted"/>
<dbReference type="EMBL" id="KN847543">
    <property type="protein sequence ID" value="KIW03775.1"/>
    <property type="molecule type" value="Genomic_DNA"/>
</dbReference>
<evidence type="ECO:0000313" key="6">
    <source>
        <dbReference type="Proteomes" id="UP000053259"/>
    </source>
</evidence>
<dbReference type="VEuPathDB" id="FungiDB:PV09_05078"/>
<name>A0A0D2AAY8_9PEZI</name>
<dbReference type="STRING" id="253628.A0A0D2AAY8"/>
<evidence type="ECO:0000256" key="1">
    <source>
        <dbReference type="SAM" id="Coils"/>
    </source>
</evidence>
<dbReference type="InParanoid" id="A0A0D2AAY8"/>
<organism evidence="5 6">
    <name type="scientific">Verruconis gallopava</name>
    <dbReference type="NCBI Taxonomy" id="253628"/>
    <lineage>
        <taxon>Eukaryota</taxon>
        <taxon>Fungi</taxon>
        <taxon>Dikarya</taxon>
        <taxon>Ascomycota</taxon>
        <taxon>Pezizomycotina</taxon>
        <taxon>Dothideomycetes</taxon>
        <taxon>Pleosporomycetidae</taxon>
        <taxon>Venturiales</taxon>
        <taxon>Sympoventuriaceae</taxon>
        <taxon>Verruconis</taxon>
    </lineage>
</organism>
<dbReference type="InterPro" id="IPR045967">
    <property type="entry name" value="HAM1-like_N"/>
</dbReference>
<keyword evidence="6" id="KW-1185">Reference proteome</keyword>
<evidence type="ECO:0000259" key="4">
    <source>
        <dbReference type="Pfam" id="PF19343"/>
    </source>
</evidence>
<dbReference type="Proteomes" id="UP000053259">
    <property type="component" value="Unassembled WGS sequence"/>
</dbReference>
<dbReference type="PANTHER" id="PTHR31138:SF1">
    <property type="entry name" value="PDZ DOMAIN-CONTAINING PROTEIN"/>
    <property type="match status" value="1"/>
</dbReference>
<feature type="compositionally biased region" description="Basic and acidic residues" evidence="2">
    <location>
        <begin position="210"/>
        <end position="225"/>
    </location>
</feature>
<evidence type="ECO:0000259" key="3">
    <source>
        <dbReference type="Pfam" id="PF14613"/>
    </source>
</evidence>
<feature type="coiled-coil region" evidence="1">
    <location>
        <begin position="725"/>
        <end position="752"/>
    </location>
</feature>
<dbReference type="Pfam" id="PF14613">
    <property type="entry name" value="HAM1_C"/>
    <property type="match status" value="1"/>
</dbReference>
<evidence type="ECO:0000256" key="2">
    <source>
        <dbReference type="SAM" id="MobiDB-lite"/>
    </source>
</evidence>
<dbReference type="PANTHER" id="PTHR31138">
    <property type="entry name" value="CHROMOSOME 19, WHOLE GENOME SHOTGUN SEQUENCE"/>
    <property type="match status" value="1"/>
</dbReference>
<reference evidence="5 6" key="1">
    <citation type="submission" date="2015-01" db="EMBL/GenBank/DDBJ databases">
        <title>The Genome Sequence of Ochroconis gallopava CBS43764.</title>
        <authorList>
            <consortium name="The Broad Institute Genomics Platform"/>
            <person name="Cuomo C."/>
            <person name="de Hoog S."/>
            <person name="Gorbushina A."/>
            <person name="Stielow B."/>
            <person name="Teixiera M."/>
            <person name="Abouelleil A."/>
            <person name="Chapman S.B."/>
            <person name="Priest M."/>
            <person name="Young S.K."/>
            <person name="Wortman J."/>
            <person name="Nusbaum C."/>
            <person name="Birren B."/>
        </authorList>
    </citation>
    <scope>NUCLEOTIDE SEQUENCE [LARGE SCALE GENOMIC DNA]</scope>
    <source>
        <strain evidence="5 6">CBS 43764</strain>
    </source>
</reference>
<dbReference type="InterPro" id="IPR027842">
    <property type="entry name" value="HAM1-like_C"/>
</dbReference>
<dbReference type="Pfam" id="PF19343">
    <property type="entry name" value="HAM1_N"/>
    <property type="match status" value="1"/>
</dbReference>
<dbReference type="HOGENOM" id="CLU_007183_1_0_1"/>
<dbReference type="OrthoDB" id="19394at2759"/>
<dbReference type="Gene3D" id="3.15.10.10">
    <property type="entry name" value="Bactericidal permeability-increasing protein, domain 1"/>
    <property type="match status" value="1"/>
</dbReference>
<feature type="domain" description="HAM1-like C-terminal" evidence="3">
    <location>
        <begin position="642"/>
        <end position="805"/>
    </location>
</feature>
<feature type="region of interest" description="Disordered" evidence="2">
    <location>
        <begin position="210"/>
        <end position="257"/>
    </location>
</feature>
<dbReference type="GeneID" id="27313051"/>
<keyword evidence="1" id="KW-0175">Coiled coil</keyword>
<feature type="domain" description="HAM1-like N-terminal" evidence="4">
    <location>
        <begin position="1"/>
        <end position="630"/>
    </location>
</feature>